<evidence type="ECO:0000313" key="3">
    <source>
        <dbReference type="Proteomes" id="UP001497623"/>
    </source>
</evidence>
<dbReference type="InterPro" id="IPR004875">
    <property type="entry name" value="DDE_SF_endonuclease_dom"/>
</dbReference>
<dbReference type="GO" id="GO:0005634">
    <property type="term" value="C:nucleus"/>
    <property type="evidence" value="ECO:0007669"/>
    <property type="project" value="TreeGrafter"/>
</dbReference>
<evidence type="ECO:0000313" key="2">
    <source>
        <dbReference type="EMBL" id="CAL4178221.1"/>
    </source>
</evidence>
<dbReference type="Proteomes" id="UP001497623">
    <property type="component" value="Unassembled WGS sequence"/>
</dbReference>
<reference evidence="2 3" key="1">
    <citation type="submission" date="2024-05" db="EMBL/GenBank/DDBJ databases">
        <authorList>
            <person name="Wallberg A."/>
        </authorList>
    </citation>
    <scope>NUCLEOTIDE SEQUENCE [LARGE SCALE GENOMIC DNA]</scope>
</reference>
<dbReference type="GO" id="GO:0003677">
    <property type="term" value="F:DNA binding"/>
    <property type="evidence" value="ECO:0007669"/>
    <property type="project" value="TreeGrafter"/>
</dbReference>
<sequence length="152" mass="17566">MTGTEKKQLFVIGKYKNPRAFKNRRHMLRCTYQWNDKSWMRSDLFTQWLIKWNCKLSMQGRRIALVLENAPCHPNIALSNIELVFLLPNTTSHSQPLDQGILANFKSHYRHMYTLGVPVSGYGGWKASCLQFVRCHPGCCPSLVNGNTQNYC</sequence>
<dbReference type="PANTHER" id="PTHR19303:SF73">
    <property type="entry name" value="PROTEIN PDC2"/>
    <property type="match status" value="1"/>
</dbReference>
<evidence type="ECO:0000259" key="1">
    <source>
        <dbReference type="Pfam" id="PF03184"/>
    </source>
</evidence>
<dbReference type="InterPro" id="IPR050863">
    <property type="entry name" value="CenT-Element_Derived"/>
</dbReference>
<organism evidence="2 3">
    <name type="scientific">Meganyctiphanes norvegica</name>
    <name type="common">Northern krill</name>
    <name type="synonym">Thysanopoda norvegica</name>
    <dbReference type="NCBI Taxonomy" id="48144"/>
    <lineage>
        <taxon>Eukaryota</taxon>
        <taxon>Metazoa</taxon>
        <taxon>Ecdysozoa</taxon>
        <taxon>Arthropoda</taxon>
        <taxon>Crustacea</taxon>
        <taxon>Multicrustacea</taxon>
        <taxon>Malacostraca</taxon>
        <taxon>Eumalacostraca</taxon>
        <taxon>Eucarida</taxon>
        <taxon>Euphausiacea</taxon>
        <taxon>Euphausiidae</taxon>
        <taxon>Meganyctiphanes</taxon>
    </lineage>
</organism>
<protein>
    <recommendedName>
        <fullName evidence="1">DDE-1 domain-containing protein</fullName>
    </recommendedName>
</protein>
<accession>A0AAV2SDI2</accession>
<proteinExistence type="predicted"/>
<dbReference type="PANTHER" id="PTHR19303">
    <property type="entry name" value="TRANSPOSON"/>
    <property type="match status" value="1"/>
</dbReference>
<dbReference type="AlphaFoldDB" id="A0AAV2SDI2"/>
<name>A0AAV2SDI2_MEGNR</name>
<keyword evidence="3" id="KW-1185">Reference proteome</keyword>
<dbReference type="EMBL" id="CAXKWB010056400">
    <property type="protein sequence ID" value="CAL4178221.1"/>
    <property type="molecule type" value="Genomic_DNA"/>
</dbReference>
<comment type="caution">
    <text evidence="2">The sequence shown here is derived from an EMBL/GenBank/DDBJ whole genome shotgun (WGS) entry which is preliminary data.</text>
</comment>
<feature type="domain" description="DDE-1" evidence="1">
    <location>
        <begin position="2"/>
        <end position="113"/>
    </location>
</feature>
<dbReference type="Pfam" id="PF03184">
    <property type="entry name" value="DDE_1"/>
    <property type="match status" value="1"/>
</dbReference>
<gene>
    <name evidence="2" type="ORF">MNOR_LOCUS34991</name>
</gene>